<dbReference type="AlphaFoldDB" id="M7TQ47"/>
<reference evidence="3" key="1">
    <citation type="journal article" date="2013" name="Genome Announc.">
        <title>Draft genome sequence of the grapevine dieback fungus Eutypa lata UCR-EL1.</title>
        <authorList>
            <person name="Blanco-Ulate B."/>
            <person name="Rolshausen P.E."/>
            <person name="Cantu D."/>
        </authorList>
    </citation>
    <scope>NUCLEOTIDE SEQUENCE [LARGE SCALE GENOMIC DNA]</scope>
    <source>
        <strain evidence="3">UCR-EL1</strain>
    </source>
</reference>
<dbReference type="PANTHER" id="PTHR43316:SF3">
    <property type="entry name" value="HALOACID DEHALOGENASE, TYPE II (AFU_ORTHOLOGUE AFUA_2G07750)-RELATED"/>
    <property type="match status" value="1"/>
</dbReference>
<dbReference type="SFLD" id="SFLDG01129">
    <property type="entry name" value="C1.5:_HAD__Beta-PGM__Phosphata"/>
    <property type="match status" value="1"/>
</dbReference>
<organism evidence="2 3">
    <name type="scientific">Eutypa lata (strain UCR-EL1)</name>
    <name type="common">Grapevine dieback disease fungus</name>
    <name type="synonym">Eutypa armeniacae</name>
    <dbReference type="NCBI Taxonomy" id="1287681"/>
    <lineage>
        <taxon>Eukaryota</taxon>
        <taxon>Fungi</taxon>
        <taxon>Dikarya</taxon>
        <taxon>Ascomycota</taxon>
        <taxon>Pezizomycotina</taxon>
        <taxon>Sordariomycetes</taxon>
        <taxon>Xylariomycetidae</taxon>
        <taxon>Xylariales</taxon>
        <taxon>Diatrypaceae</taxon>
        <taxon>Eutypa</taxon>
    </lineage>
</organism>
<dbReference type="PRINTS" id="PR00413">
    <property type="entry name" value="HADHALOGNASE"/>
</dbReference>
<sequence length="228" mass="24808">MSVNHNNVEPGWQPKAIIFDLLTALIDSWSLWDASTPSGTSAEGRRWRARYLEVTFGAGAYVPYEDKVRDAAHDIGLPPSAPEALLRDWEGLQAWPETRQVLRVLRQRGYKLGVVTNCSKYLGHLAARGVEKYVSEGSADGFVFDNVITAEESGFYKPVKPAYQAILTAMGVEPGEALFVAGSAGDVQGATDAGMRVVWHNKIGLAKAGEAVALKEAKMLDDALKNFL</sequence>
<dbReference type="InterPro" id="IPR023214">
    <property type="entry name" value="HAD_sf"/>
</dbReference>
<dbReference type="Proteomes" id="UP000012174">
    <property type="component" value="Unassembled WGS sequence"/>
</dbReference>
<evidence type="ECO:0000313" key="3">
    <source>
        <dbReference type="Proteomes" id="UP000012174"/>
    </source>
</evidence>
<name>M7TQ47_EUTLA</name>
<evidence type="ECO:0000313" key="2">
    <source>
        <dbReference type="EMBL" id="EMR68835.1"/>
    </source>
</evidence>
<dbReference type="SUPFAM" id="SSF56784">
    <property type="entry name" value="HAD-like"/>
    <property type="match status" value="1"/>
</dbReference>
<dbReference type="InterPro" id="IPR023198">
    <property type="entry name" value="PGP-like_dom2"/>
</dbReference>
<keyword evidence="1" id="KW-0378">Hydrolase</keyword>
<proteinExistence type="predicted"/>
<dbReference type="KEGG" id="ela:UCREL1_4126"/>
<dbReference type="PANTHER" id="PTHR43316">
    <property type="entry name" value="HYDROLASE, HALOACID DELAHOGENASE-RELATED"/>
    <property type="match status" value="1"/>
</dbReference>
<dbReference type="Gene3D" id="3.40.50.1000">
    <property type="entry name" value="HAD superfamily/HAD-like"/>
    <property type="match status" value="1"/>
</dbReference>
<dbReference type="HOGENOM" id="CLU_114181_0_0_1"/>
<dbReference type="SFLD" id="SFLDS00003">
    <property type="entry name" value="Haloacid_Dehalogenase"/>
    <property type="match status" value="1"/>
</dbReference>
<protein>
    <submittedName>
        <fullName evidence="2">Putative haloacid dehalogenase protein</fullName>
    </submittedName>
</protein>
<dbReference type="InterPro" id="IPR006439">
    <property type="entry name" value="HAD-SF_hydro_IA"/>
</dbReference>
<dbReference type="InterPro" id="IPR051540">
    <property type="entry name" value="S-2-haloacid_dehalogenase"/>
</dbReference>
<gene>
    <name evidence="2" type="ORF">UCREL1_4126</name>
</gene>
<dbReference type="Pfam" id="PF00702">
    <property type="entry name" value="Hydrolase"/>
    <property type="match status" value="1"/>
</dbReference>
<dbReference type="OMA" id="RLTYGCG"/>
<dbReference type="OrthoDB" id="20198at2759"/>
<dbReference type="GO" id="GO:0016791">
    <property type="term" value="F:phosphatase activity"/>
    <property type="evidence" value="ECO:0007669"/>
    <property type="project" value="UniProtKB-ARBA"/>
</dbReference>
<accession>M7TQ47</accession>
<dbReference type="EMBL" id="KB706171">
    <property type="protein sequence ID" value="EMR68835.1"/>
    <property type="molecule type" value="Genomic_DNA"/>
</dbReference>
<evidence type="ECO:0000256" key="1">
    <source>
        <dbReference type="ARBA" id="ARBA00022801"/>
    </source>
</evidence>
<dbReference type="STRING" id="1287681.M7TQ47"/>
<dbReference type="InterPro" id="IPR036412">
    <property type="entry name" value="HAD-like_sf"/>
</dbReference>
<dbReference type="NCBIfam" id="TIGR01493">
    <property type="entry name" value="HAD-SF-IA-v2"/>
    <property type="match status" value="1"/>
</dbReference>
<dbReference type="Gene3D" id="1.10.150.240">
    <property type="entry name" value="Putative phosphatase, domain 2"/>
    <property type="match status" value="1"/>
</dbReference>
<keyword evidence="3" id="KW-1185">Reference proteome</keyword>
<dbReference type="eggNOG" id="ENOG502SHE8">
    <property type="taxonomic scope" value="Eukaryota"/>
</dbReference>